<keyword evidence="4" id="KW-1185">Reference proteome</keyword>
<dbReference type="PANTHER" id="PTHR11161">
    <property type="entry name" value="O-ACYLTRANSFERASE"/>
    <property type="match status" value="1"/>
</dbReference>
<evidence type="ECO:0000313" key="4">
    <source>
        <dbReference type="Proteomes" id="UP000625711"/>
    </source>
</evidence>
<feature type="transmembrane region" description="Helical" evidence="1">
    <location>
        <begin position="113"/>
        <end position="133"/>
    </location>
</feature>
<dbReference type="OrthoDB" id="4794873at2759"/>
<comment type="caution">
    <text evidence="3">The sequence shown here is derived from an EMBL/GenBank/DDBJ whole genome shotgun (WGS) entry which is preliminary data.</text>
</comment>
<reference evidence="3" key="1">
    <citation type="submission" date="2020-08" db="EMBL/GenBank/DDBJ databases">
        <title>Genome sequencing and assembly of the red palm weevil Rhynchophorus ferrugineus.</title>
        <authorList>
            <person name="Dias G.B."/>
            <person name="Bergman C.M."/>
            <person name="Manee M."/>
        </authorList>
    </citation>
    <scope>NUCLEOTIDE SEQUENCE</scope>
    <source>
        <strain evidence="3">AA-2017</strain>
        <tissue evidence="3">Whole larva</tissue>
    </source>
</reference>
<accession>A0A834ITH7</accession>
<dbReference type="Pfam" id="PF01757">
    <property type="entry name" value="Acyl_transf_3"/>
    <property type="match status" value="1"/>
</dbReference>
<organism evidence="3 4">
    <name type="scientific">Rhynchophorus ferrugineus</name>
    <name type="common">Red palm weevil</name>
    <name type="synonym">Curculio ferrugineus</name>
    <dbReference type="NCBI Taxonomy" id="354439"/>
    <lineage>
        <taxon>Eukaryota</taxon>
        <taxon>Metazoa</taxon>
        <taxon>Ecdysozoa</taxon>
        <taxon>Arthropoda</taxon>
        <taxon>Hexapoda</taxon>
        <taxon>Insecta</taxon>
        <taxon>Pterygota</taxon>
        <taxon>Neoptera</taxon>
        <taxon>Endopterygota</taxon>
        <taxon>Coleoptera</taxon>
        <taxon>Polyphaga</taxon>
        <taxon>Cucujiformia</taxon>
        <taxon>Curculionidae</taxon>
        <taxon>Dryophthorinae</taxon>
        <taxon>Rhynchophorus</taxon>
    </lineage>
</organism>
<evidence type="ECO:0000313" key="3">
    <source>
        <dbReference type="EMBL" id="KAF7284752.1"/>
    </source>
</evidence>
<keyword evidence="1" id="KW-0472">Membrane</keyword>
<evidence type="ECO:0000259" key="2">
    <source>
        <dbReference type="Pfam" id="PF01757"/>
    </source>
</evidence>
<evidence type="ECO:0000256" key="1">
    <source>
        <dbReference type="SAM" id="Phobius"/>
    </source>
</evidence>
<dbReference type="EMBL" id="JAACXV010000070">
    <property type="protein sequence ID" value="KAF7284752.1"/>
    <property type="molecule type" value="Genomic_DNA"/>
</dbReference>
<dbReference type="InterPro" id="IPR002656">
    <property type="entry name" value="Acyl_transf_3_dom"/>
</dbReference>
<feature type="transmembrane region" description="Helical" evidence="1">
    <location>
        <begin position="186"/>
        <end position="206"/>
    </location>
</feature>
<protein>
    <recommendedName>
        <fullName evidence="2">Acyltransferase 3 domain-containing protein</fullName>
    </recommendedName>
</protein>
<feature type="domain" description="Acyltransferase 3" evidence="2">
    <location>
        <begin position="2"/>
        <end position="239"/>
    </location>
</feature>
<dbReference type="AlphaFoldDB" id="A0A834ITH7"/>
<proteinExistence type="predicted"/>
<feature type="transmembrane region" description="Helical" evidence="1">
    <location>
        <begin position="226"/>
        <end position="244"/>
    </location>
</feature>
<keyword evidence="1" id="KW-0812">Transmembrane</keyword>
<feature type="transmembrane region" description="Helical" evidence="1">
    <location>
        <begin position="85"/>
        <end position="101"/>
    </location>
</feature>
<name>A0A834ITH7_RHYFE</name>
<feature type="transmembrane region" description="Helical" evidence="1">
    <location>
        <begin position="34"/>
        <end position="53"/>
    </location>
</feature>
<dbReference type="InterPro" id="IPR052728">
    <property type="entry name" value="O2_lipid_transport_reg"/>
</dbReference>
<dbReference type="GO" id="GO:0016747">
    <property type="term" value="F:acyltransferase activity, transferring groups other than amino-acyl groups"/>
    <property type="evidence" value="ECO:0007669"/>
    <property type="project" value="InterPro"/>
</dbReference>
<gene>
    <name evidence="3" type="ORF">GWI33_021621</name>
</gene>
<sequence>MCLTHTHQVGIDMQLFLITPFIVSLLYKFGRKGVYIIVFLSAGSTALRFWSIVKYNLSYIVHFGIPVSRMFRTADYSYILPTHRATIYFSGVLLAYTLRTHKSFSTRSKGRHLYIGIIMYILGFLTWFGPFNTSFRDYKYNRWEAAFYGAVAPITWGTTIAWIIFSTEKKVNGLFEYILTWKYFQFFTKIAYAVYLVQFPVFFYNVGITRHVGEFKHSFMLPPGELSIILLLATILTLCVELPFQNIFRVYFK</sequence>
<dbReference type="Proteomes" id="UP000625711">
    <property type="component" value="Unassembled WGS sequence"/>
</dbReference>
<feature type="transmembrane region" description="Helical" evidence="1">
    <location>
        <begin position="145"/>
        <end position="165"/>
    </location>
</feature>
<keyword evidence="1" id="KW-1133">Transmembrane helix</keyword>
<feature type="transmembrane region" description="Helical" evidence="1">
    <location>
        <begin position="6"/>
        <end position="27"/>
    </location>
</feature>
<dbReference type="PANTHER" id="PTHR11161:SF4">
    <property type="entry name" value="DROP DEAD"/>
    <property type="match status" value="1"/>
</dbReference>